<dbReference type="GO" id="GO:0032012">
    <property type="term" value="P:regulation of ARF protein signal transduction"/>
    <property type="evidence" value="ECO:0007669"/>
    <property type="project" value="InterPro"/>
</dbReference>
<evidence type="ECO:0000259" key="1">
    <source>
        <dbReference type="PROSITE" id="PS50190"/>
    </source>
</evidence>
<organism evidence="2 3">
    <name type="scientific">Adineta steineri</name>
    <dbReference type="NCBI Taxonomy" id="433720"/>
    <lineage>
        <taxon>Eukaryota</taxon>
        <taxon>Metazoa</taxon>
        <taxon>Spiralia</taxon>
        <taxon>Gnathifera</taxon>
        <taxon>Rotifera</taxon>
        <taxon>Eurotatoria</taxon>
        <taxon>Bdelloidea</taxon>
        <taxon>Adinetida</taxon>
        <taxon>Adinetidae</taxon>
        <taxon>Adineta</taxon>
    </lineage>
</organism>
<dbReference type="GO" id="GO:0016192">
    <property type="term" value="P:vesicle-mediated transport"/>
    <property type="evidence" value="ECO:0007669"/>
    <property type="project" value="UniProtKB-ARBA"/>
</dbReference>
<dbReference type="GO" id="GO:0005085">
    <property type="term" value="F:guanyl-nucleotide exchange factor activity"/>
    <property type="evidence" value="ECO:0007669"/>
    <property type="project" value="InterPro"/>
</dbReference>
<dbReference type="PANTHER" id="PTHR10663">
    <property type="entry name" value="GUANYL-NUCLEOTIDE EXCHANGE FACTOR"/>
    <property type="match status" value="1"/>
</dbReference>
<evidence type="ECO:0000313" key="3">
    <source>
        <dbReference type="Proteomes" id="UP000663844"/>
    </source>
</evidence>
<dbReference type="EMBL" id="CAJOAZ010025677">
    <property type="protein sequence ID" value="CAF4394922.1"/>
    <property type="molecule type" value="Genomic_DNA"/>
</dbReference>
<dbReference type="Gene3D" id="1.10.1000.11">
    <property type="entry name" value="Arf Nucleotide-binding Site Opener,domain 2"/>
    <property type="match status" value="1"/>
</dbReference>
<dbReference type="InterPro" id="IPR000904">
    <property type="entry name" value="Sec7_dom"/>
</dbReference>
<dbReference type="PANTHER" id="PTHR10663:SF388">
    <property type="entry name" value="GOLGI-SPECIFIC BREFELDIN A-RESISTANCE GUANINE NUCLEOTIDE EXCHANGE FACTOR 1"/>
    <property type="match status" value="1"/>
</dbReference>
<dbReference type="Pfam" id="PF01369">
    <property type="entry name" value="Sec7"/>
    <property type="match status" value="1"/>
</dbReference>
<comment type="caution">
    <text evidence="2">The sequence shown here is derived from an EMBL/GenBank/DDBJ whole genome shotgun (WGS) entry which is preliminary data.</text>
</comment>
<protein>
    <recommendedName>
        <fullName evidence="1">SEC7 domain-containing protein</fullName>
    </recommendedName>
</protein>
<reference evidence="2" key="1">
    <citation type="submission" date="2021-02" db="EMBL/GenBank/DDBJ databases">
        <authorList>
            <person name="Nowell W R."/>
        </authorList>
    </citation>
    <scope>NUCLEOTIDE SEQUENCE</scope>
</reference>
<dbReference type="GO" id="GO:0005737">
    <property type="term" value="C:cytoplasm"/>
    <property type="evidence" value="ECO:0007669"/>
    <property type="project" value="UniProtKB-ARBA"/>
</dbReference>
<feature type="domain" description="SEC7" evidence="1">
    <location>
        <begin position="1"/>
        <end position="66"/>
    </location>
</feature>
<dbReference type="AlphaFoldDB" id="A0A820NVL8"/>
<name>A0A820NVL8_9BILA</name>
<dbReference type="InterPro" id="IPR023394">
    <property type="entry name" value="Sec7_C_sf"/>
</dbReference>
<proteinExistence type="predicted"/>
<dbReference type="InterPro" id="IPR035999">
    <property type="entry name" value="Sec7_dom_sf"/>
</dbReference>
<dbReference type="PROSITE" id="PS50190">
    <property type="entry name" value="SEC7"/>
    <property type="match status" value="1"/>
</dbReference>
<sequence>ECNHFQLANNDAAFGLAYAVIMLNTDQHNKNARRQTTPMTCEDFKKNLSKMNNNDNFDDRLLTEIY</sequence>
<dbReference type="Proteomes" id="UP000663844">
    <property type="component" value="Unassembled WGS sequence"/>
</dbReference>
<feature type="non-terminal residue" evidence="2">
    <location>
        <position position="66"/>
    </location>
</feature>
<accession>A0A820NVL8</accession>
<dbReference type="GO" id="GO:0012505">
    <property type="term" value="C:endomembrane system"/>
    <property type="evidence" value="ECO:0007669"/>
    <property type="project" value="UniProtKB-ARBA"/>
</dbReference>
<dbReference type="SUPFAM" id="SSF48425">
    <property type="entry name" value="Sec7 domain"/>
    <property type="match status" value="1"/>
</dbReference>
<gene>
    <name evidence="2" type="ORF">OXD698_LOCUS51126</name>
</gene>
<evidence type="ECO:0000313" key="2">
    <source>
        <dbReference type="EMBL" id="CAF4394922.1"/>
    </source>
</evidence>
<feature type="non-terminal residue" evidence="2">
    <location>
        <position position="1"/>
    </location>
</feature>